<dbReference type="EMBL" id="MU268045">
    <property type="protein sequence ID" value="KAH7906253.1"/>
    <property type="molecule type" value="Genomic_DNA"/>
</dbReference>
<protein>
    <submittedName>
        <fullName evidence="1">Uncharacterized protein</fullName>
    </submittedName>
</protein>
<reference evidence="1" key="1">
    <citation type="journal article" date="2021" name="New Phytol.">
        <title>Evolutionary innovations through gain and loss of genes in the ectomycorrhizal Boletales.</title>
        <authorList>
            <person name="Wu G."/>
            <person name="Miyauchi S."/>
            <person name="Morin E."/>
            <person name="Kuo A."/>
            <person name="Drula E."/>
            <person name="Varga T."/>
            <person name="Kohler A."/>
            <person name="Feng B."/>
            <person name="Cao Y."/>
            <person name="Lipzen A."/>
            <person name="Daum C."/>
            <person name="Hundley H."/>
            <person name="Pangilinan J."/>
            <person name="Johnson J."/>
            <person name="Barry K."/>
            <person name="LaButti K."/>
            <person name="Ng V."/>
            <person name="Ahrendt S."/>
            <person name="Min B."/>
            <person name="Choi I.G."/>
            <person name="Park H."/>
            <person name="Plett J.M."/>
            <person name="Magnuson J."/>
            <person name="Spatafora J.W."/>
            <person name="Nagy L.G."/>
            <person name="Henrissat B."/>
            <person name="Grigoriev I.V."/>
            <person name="Yang Z.L."/>
            <person name="Xu J."/>
            <person name="Martin F.M."/>
        </authorList>
    </citation>
    <scope>NUCLEOTIDE SEQUENCE</scope>
    <source>
        <strain evidence="1">ATCC 28755</strain>
    </source>
</reference>
<accession>A0ACB8A0V5</accession>
<evidence type="ECO:0000313" key="2">
    <source>
        <dbReference type="Proteomes" id="UP000790377"/>
    </source>
</evidence>
<organism evidence="1 2">
    <name type="scientific">Hygrophoropsis aurantiaca</name>
    <dbReference type="NCBI Taxonomy" id="72124"/>
    <lineage>
        <taxon>Eukaryota</taxon>
        <taxon>Fungi</taxon>
        <taxon>Dikarya</taxon>
        <taxon>Basidiomycota</taxon>
        <taxon>Agaricomycotina</taxon>
        <taxon>Agaricomycetes</taxon>
        <taxon>Agaricomycetidae</taxon>
        <taxon>Boletales</taxon>
        <taxon>Coniophorineae</taxon>
        <taxon>Hygrophoropsidaceae</taxon>
        <taxon>Hygrophoropsis</taxon>
    </lineage>
</organism>
<keyword evidence="2" id="KW-1185">Reference proteome</keyword>
<evidence type="ECO:0000313" key="1">
    <source>
        <dbReference type="EMBL" id="KAH7906253.1"/>
    </source>
</evidence>
<dbReference type="Proteomes" id="UP000790377">
    <property type="component" value="Unassembled WGS sequence"/>
</dbReference>
<proteinExistence type="predicted"/>
<name>A0ACB8A0V5_9AGAM</name>
<sequence>MAQKGEHPMRWERLARDSLETRSGDFVTSLLIVSGISSLRSGRCHHSQEAVPTVQLQFARCLRHCARDAEGQIPQTSIKVEGNDVDAVARNRVNPKKPNSRLFRVSRDLQKQQKIREKSISGLQIVSNLSLQTVSPSALELLHRSEHNNCQSGESDTPYDPIVIREVGERDLFAVDDMAAKFYGRRRFVTTAALRTSALVNRALRHENPARREHPKVYHEPTAWKLELKTLAALVTNLASTNEPARKEQKTSVFDARFGIAQVPTKLGAALANQSVAMDGTKAQEEASLRLPTNDDLQSSNVTFNLISSKRTQTQDSGRFSRGLSLRSKIEPQGISATTYLITMLLFTKLGLHVTPQQEMLPFTQSRLPLSTRWIILESVVSKE</sequence>
<gene>
    <name evidence="1" type="ORF">BJ138DRAFT_1183222</name>
</gene>
<comment type="caution">
    <text evidence="1">The sequence shown here is derived from an EMBL/GenBank/DDBJ whole genome shotgun (WGS) entry which is preliminary data.</text>
</comment>